<dbReference type="AlphaFoldDB" id="A0A2T3ZM80"/>
<dbReference type="Pfam" id="PF06985">
    <property type="entry name" value="HET"/>
    <property type="match status" value="1"/>
</dbReference>
<feature type="domain" description="Ig-like" evidence="1">
    <location>
        <begin position="489"/>
        <end position="584"/>
    </location>
</feature>
<dbReference type="PANTHER" id="PTHR24148:SF64">
    <property type="entry name" value="HETEROKARYON INCOMPATIBILITY DOMAIN-CONTAINING PROTEIN"/>
    <property type="match status" value="1"/>
</dbReference>
<evidence type="ECO:0000313" key="2">
    <source>
        <dbReference type="EMBL" id="PTB45919.1"/>
    </source>
</evidence>
<evidence type="ECO:0000259" key="1">
    <source>
        <dbReference type="PROSITE" id="PS50835"/>
    </source>
</evidence>
<gene>
    <name evidence="2" type="ORF">M441DRAFT_85130</name>
</gene>
<dbReference type="EMBL" id="KZ679256">
    <property type="protein sequence ID" value="PTB45919.1"/>
    <property type="molecule type" value="Genomic_DNA"/>
</dbReference>
<reference evidence="2 3" key="1">
    <citation type="submission" date="2016-07" db="EMBL/GenBank/DDBJ databases">
        <title>Multiple horizontal gene transfer events from other fungi enriched the ability of initially mycotrophic Trichoderma (Ascomycota) to feed on dead plant biomass.</title>
        <authorList>
            <consortium name="DOE Joint Genome Institute"/>
            <person name="Aerts A."/>
            <person name="Atanasova L."/>
            <person name="Chenthamara K."/>
            <person name="Zhang J."/>
            <person name="Grujic M."/>
            <person name="Henrissat B."/>
            <person name="Kuo A."/>
            <person name="Salamov A."/>
            <person name="Lipzen A."/>
            <person name="Labutti K."/>
            <person name="Barry K."/>
            <person name="Miao Y."/>
            <person name="Rahimi M.J."/>
            <person name="Shen Q."/>
            <person name="Grigoriev I.V."/>
            <person name="Kubicek C.P."/>
            <person name="Druzhinina I.S."/>
        </authorList>
    </citation>
    <scope>NUCLEOTIDE SEQUENCE [LARGE SCALE GENOMIC DNA]</scope>
    <source>
        <strain evidence="2 3">CBS 433.97</strain>
    </source>
</reference>
<dbReference type="PANTHER" id="PTHR24148">
    <property type="entry name" value="ANKYRIN REPEAT DOMAIN-CONTAINING PROTEIN 39 HOMOLOG-RELATED"/>
    <property type="match status" value="1"/>
</dbReference>
<protein>
    <recommendedName>
        <fullName evidence="1">Ig-like domain-containing protein</fullName>
    </recommendedName>
</protein>
<organism evidence="2 3">
    <name type="scientific">Trichoderma asperellum (strain ATCC 204424 / CBS 433.97 / NBRC 101777)</name>
    <dbReference type="NCBI Taxonomy" id="1042311"/>
    <lineage>
        <taxon>Eukaryota</taxon>
        <taxon>Fungi</taxon>
        <taxon>Dikarya</taxon>
        <taxon>Ascomycota</taxon>
        <taxon>Pezizomycotina</taxon>
        <taxon>Sordariomycetes</taxon>
        <taxon>Hypocreomycetidae</taxon>
        <taxon>Hypocreales</taxon>
        <taxon>Hypocreaceae</taxon>
        <taxon>Trichoderma</taxon>
    </lineage>
</organism>
<keyword evidence="3" id="KW-1185">Reference proteome</keyword>
<proteinExistence type="predicted"/>
<evidence type="ECO:0000313" key="3">
    <source>
        <dbReference type="Proteomes" id="UP000240493"/>
    </source>
</evidence>
<dbReference type="PROSITE" id="PS50835">
    <property type="entry name" value="IG_LIKE"/>
    <property type="match status" value="1"/>
</dbReference>
<name>A0A2T3ZM80_TRIA4</name>
<sequence>MSSTIYSKLEETVEDRRELYDIPGICRTFQHPSVDAQQRISQDFSQQVAKEHGLPEYLIEIAGLHKFKAPTLRLLILEPGLGEEIIRCHLQQHDLRRKPKFEALSYVWGDHANSTDIICCGAIMPVGRNLDAALRKLRSPVNQRVLWVDALCINQKDPVEQASQVKMMDYIYSRAEQVLVWLGEEREEDSLAFEAIEKTVVFMNALWHDGNMNESIKKIINNPALPPNAWQHIGTLFLRSYFKRLWVIQEVVNSSSAQVFCGSKTIPWDSMCMVTNLFTAGFLAACSPEVRRSVHIPTENESNIHLIETLRHTKTASQPGRPFFDILFHAQSFQSSLPRDKLFAILNLPSRGIQEFVVVDLMHNKSVKALSWVNTAGVDRESDDPSWVPTVADFEGPKPSFFMGRGRPTSSYLLQEAEAYLDDSESSLIINCLLLHSAVKNIADSRSACYEKAGLDLPLQPVDITEAIMEVERNWLRSCFRVLMVSKWPHLFQGAKAELDFGEILSSDHYTTFLLVISCNWNPYSKEPIIPWASSGSEPQMNTVREQSNELDHLAFMRDITGRLIIGHPISNNNWEDYLCIISQEHTKWKVFCGLGDGRIGWVPRNGGRETFLLRNAWDKERNVGVGWKLYGECYFERLENGKGGLLDGEGIEDVYLSIV</sequence>
<dbReference type="InterPro" id="IPR007110">
    <property type="entry name" value="Ig-like_dom"/>
</dbReference>
<dbReference type="Proteomes" id="UP000240493">
    <property type="component" value="Unassembled WGS sequence"/>
</dbReference>
<accession>A0A2T3ZM80</accession>
<dbReference type="OrthoDB" id="2157530at2759"/>
<dbReference type="InterPro" id="IPR010730">
    <property type="entry name" value="HET"/>
</dbReference>
<dbReference type="InterPro" id="IPR052895">
    <property type="entry name" value="HetReg/Transcr_Mod"/>
</dbReference>